<dbReference type="Proteomes" id="UP000625711">
    <property type="component" value="Unassembled WGS sequence"/>
</dbReference>
<evidence type="ECO:0000313" key="2">
    <source>
        <dbReference type="Proteomes" id="UP000625711"/>
    </source>
</evidence>
<name>A0A834ID36_RHYFE</name>
<evidence type="ECO:0000313" key="1">
    <source>
        <dbReference type="EMBL" id="KAF7279032.1"/>
    </source>
</evidence>
<organism evidence="1 2">
    <name type="scientific">Rhynchophorus ferrugineus</name>
    <name type="common">Red palm weevil</name>
    <name type="synonym">Curculio ferrugineus</name>
    <dbReference type="NCBI Taxonomy" id="354439"/>
    <lineage>
        <taxon>Eukaryota</taxon>
        <taxon>Metazoa</taxon>
        <taxon>Ecdysozoa</taxon>
        <taxon>Arthropoda</taxon>
        <taxon>Hexapoda</taxon>
        <taxon>Insecta</taxon>
        <taxon>Pterygota</taxon>
        <taxon>Neoptera</taxon>
        <taxon>Endopterygota</taxon>
        <taxon>Coleoptera</taxon>
        <taxon>Polyphaga</taxon>
        <taxon>Cucujiformia</taxon>
        <taxon>Curculionidae</taxon>
        <taxon>Dryophthorinae</taxon>
        <taxon>Rhynchophorus</taxon>
    </lineage>
</organism>
<comment type="caution">
    <text evidence="1">The sequence shown here is derived from an EMBL/GenBank/DDBJ whole genome shotgun (WGS) entry which is preliminary data.</text>
</comment>
<reference evidence="1" key="1">
    <citation type="submission" date="2020-08" db="EMBL/GenBank/DDBJ databases">
        <title>Genome sequencing and assembly of the red palm weevil Rhynchophorus ferrugineus.</title>
        <authorList>
            <person name="Dias G.B."/>
            <person name="Bergman C.M."/>
            <person name="Manee M."/>
        </authorList>
    </citation>
    <scope>NUCLEOTIDE SEQUENCE</scope>
    <source>
        <strain evidence="1">AA-2017</strain>
        <tissue evidence="1">Whole larva</tissue>
    </source>
</reference>
<protein>
    <submittedName>
        <fullName evidence="1">Uncharacterized protein</fullName>
    </submittedName>
</protein>
<accession>A0A834ID36</accession>
<sequence>MKNRPHRPYKPNAFPFGFALFSPVPPRHVSSGIFKPALSAVSILQSRVPEDKCRSITGNDPVVSQMPFEGLAFGDDVALAALFDFSGICCFSPDD</sequence>
<keyword evidence="2" id="KW-1185">Reference proteome</keyword>
<gene>
    <name evidence="1" type="ORF">GWI33_007672</name>
</gene>
<dbReference type="EMBL" id="JAACXV010000377">
    <property type="protein sequence ID" value="KAF7279032.1"/>
    <property type="molecule type" value="Genomic_DNA"/>
</dbReference>
<proteinExistence type="predicted"/>
<dbReference type="AlphaFoldDB" id="A0A834ID36"/>